<accession>C9SWW1</accession>
<evidence type="ECO:0000313" key="2">
    <source>
        <dbReference type="EMBL" id="EEY23502.1"/>
    </source>
</evidence>
<dbReference type="Proteomes" id="UP000008698">
    <property type="component" value="Unassembled WGS sequence"/>
</dbReference>
<reference evidence="3" key="1">
    <citation type="journal article" date="2011" name="PLoS Pathog.">
        <title>Comparative genomics yields insights into niche adaptation of plant vascular wilt pathogens.</title>
        <authorList>
            <person name="Klosterman S.J."/>
            <person name="Subbarao K.V."/>
            <person name="Kang S."/>
            <person name="Veronese P."/>
            <person name="Gold S.E."/>
            <person name="Thomma B.P.H.J."/>
            <person name="Chen Z."/>
            <person name="Henrissat B."/>
            <person name="Lee Y.-H."/>
            <person name="Park J."/>
            <person name="Garcia-Pedrajas M.D."/>
            <person name="Barbara D.J."/>
            <person name="Anchieta A."/>
            <person name="de Jonge R."/>
            <person name="Santhanam P."/>
            <person name="Maruthachalam K."/>
            <person name="Atallah Z."/>
            <person name="Amyotte S.G."/>
            <person name="Paz Z."/>
            <person name="Inderbitzin P."/>
            <person name="Hayes R.J."/>
            <person name="Heiman D.I."/>
            <person name="Young S."/>
            <person name="Zeng Q."/>
            <person name="Engels R."/>
            <person name="Galagan J."/>
            <person name="Cuomo C.A."/>
            <person name="Dobinson K.F."/>
            <person name="Ma L.-J."/>
        </authorList>
    </citation>
    <scope>NUCLEOTIDE SEQUENCE [LARGE SCALE GENOMIC DNA]</scope>
    <source>
        <strain evidence="3">VaMs.102 / ATCC MYA-4576 / FGSC 10136</strain>
    </source>
</reference>
<evidence type="ECO:0000256" key="1">
    <source>
        <dbReference type="SAM" id="MobiDB-lite"/>
    </source>
</evidence>
<feature type="region of interest" description="Disordered" evidence="1">
    <location>
        <begin position="115"/>
        <end position="168"/>
    </location>
</feature>
<dbReference type="OrthoDB" id="4848326at2759"/>
<dbReference type="HOGENOM" id="CLU_1289824_0_0_1"/>
<gene>
    <name evidence="2" type="ORF">VDBG_09612</name>
</gene>
<keyword evidence="3" id="KW-1185">Reference proteome</keyword>
<name>C9SWW1_VERA1</name>
<organism evidence="3">
    <name type="scientific">Verticillium alfalfae (strain VaMs.102 / ATCC MYA-4576 / FGSC 10136)</name>
    <name type="common">Verticillium wilt of alfalfa</name>
    <name type="synonym">Verticillium albo-atrum</name>
    <dbReference type="NCBI Taxonomy" id="526221"/>
    <lineage>
        <taxon>Eukaryota</taxon>
        <taxon>Fungi</taxon>
        <taxon>Dikarya</taxon>
        <taxon>Ascomycota</taxon>
        <taxon>Pezizomycotina</taxon>
        <taxon>Sordariomycetes</taxon>
        <taxon>Hypocreomycetidae</taxon>
        <taxon>Glomerellales</taxon>
        <taxon>Plectosphaerellaceae</taxon>
        <taxon>Verticillium</taxon>
    </lineage>
</organism>
<dbReference type="AlphaFoldDB" id="C9SWW1"/>
<dbReference type="EMBL" id="DS985228">
    <property type="protein sequence ID" value="EEY23502.1"/>
    <property type="molecule type" value="Genomic_DNA"/>
</dbReference>
<feature type="compositionally biased region" description="Basic and acidic residues" evidence="1">
    <location>
        <begin position="133"/>
        <end position="144"/>
    </location>
</feature>
<protein>
    <submittedName>
        <fullName evidence="2">Uncharacterized protein</fullName>
    </submittedName>
</protein>
<feature type="compositionally biased region" description="Polar residues" evidence="1">
    <location>
        <begin position="121"/>
        <end position="132"/>
    </location>
</feature>
<dbReference type="eggNOG" id="ENOG502RPMQ">
    <property type="taxonomic scope" value="Eukaryota"/>
</dbReference>
<feature type="compositionally biased region" description="Polar residues" evidence="1">
    <location>
        <begin position="145"/>
        <end position="164"/>
    </location>
</feature>
<evidence type="ECO:0000313" key="3">
    <source>
        <dbReference type="Proteomes" id="UP000008698"/>
    </source>
</evidence>
<dbReference type="KEGG" id="val:VDBG_09612"/>
<dbReference type="GeneID" id="9528122"/>
<proteinExistence type="predicted"/>
<dbReference type="RefSeq" id="XP_003000417.1">
    <property type="nucleotide sequence ID" value="XM_003000371.1"/>
</dbReference>
<sequence>MRLHVTSLLHVQHHQPGRSFEIRQPALLEAIRVGKYEKGHTSPDKRPRRCLATLNSTSGRFSRGYATNAGADTPNRPHRYESIMNSLAQFTLLTVLSRGRFQGYENQIWNGSRASLPIVSPTKSNDRPVSQHASEERSEGRKQSDNGTSRHGRSNSAGPGSNHSGGDDAGSYLKGELYSAVLLAQSFVILGEIGLVGCSAVEETDDDGFESWNR</sequence>